<dbReference type="Proteomes" id="UP000887565">
    <property type="component" value="Unplaced"/>
</dbReference>
<sequence>MSANRTSTLARAVRSQLDAKPTMPQAFGRSLIKEMGTIPISKRSKTMIARGRTEVAEHHRRDQHRFDKKLAKNQKRRQSRNLDSSQKKEKTL</sequence>
<name>A0A915IB05_ROMCU</name>
<feature type="compositionally biased region" description="Basic and acidic residues" evidence="1">
    <location>
        <begin position="53"/>
        <end position="70"/>
    </location>
</feature>
<evidence type="ECO:0000256" key="1">
    <source>
        <dbReference type="SAM" id="MobiDB-lite"/>
    </source>
</evidence>
<evidence type="ECO:0000313" key="2">
    <source>
        <dbReference type="Proteomes" id="UP000887565"/>
    </source>
</evidence>
<reference evidence="3" key="1">
    <citation type="submission" date="2022-11" db="UniProtKB">
        <authorList>
            <consortium name="WormBaseParasite"/>
        </authorList>
    </citation>
    <scope>IDENTIFICATION</scope>
</reference>
<accession>A0A915IB05</accession>
<organism evidence="2 3">
    <name type="scientific">Romanomermis culicivorax</name>
    <name type="common">Nematode worm</name>
    <dbReference type="NCBI Taxonomy" id="13658"/>
    <lineage>
        <taxon>Eukaryota</taxon>
        <taxon>Metazoa</taxon>
        <taxon>Ecdysozoa</taxon>
        <taxon>Nematoda</taxon>
        <taxon>Enoplea</taxon>
        <taxon>Dorylaimia</taxon>
        <taxon>Mermithida</taxon>
        <taxon>Mermithoidea</taxon>
        <taxon>Mermithidae</taxon>
        <taxon>Romanomermis</taxon>
    </lineage>
</organism>
<dbReference type="AlphaFoldDB" id="A0A915IB05"/>
<protein>
    <submittedName>
        <fullName evidence="3">Uncharacterized protein</fullName>
    </submittedName>
</protein>
<feature type="region of interest" description="Disordered" evidence="1">
    <location>
        <begin position="53"/>
        <end position="92"/>
    </location>
</feature>
<evidence type="ECO:0000313" key="3">
    <source>
        <dbReference type="WBParaSite" id="nRc.2.0.1.t10953-RA"/>
    </source>
</evidence>
<dbReference type="WBParaSite" id="nRc.2.0.1.t10953-RA">
    <property type="protein sequence ID" value="nRc.2.0.1.t10953-RA"/>
    <property type="gene ID" value="nRc.2.0.1.g10953"/>
</dbReference>
<proteinExistence type="predicted"/>
<keyword evidence="2" id="KW-1185">Reference proteome</keyword>